<proteinExistence type="predicted"/>
<accession>A0A0A0JXN3</accession>
<feature type="transmembrane region" description="Helical" evidence="1">
    <location>
        <begin position="60"/>
        <end position="81"/>
    </location>
</feature>
<dbReference type="STRING" id="1385519.N801_11030"/>
<keyword evidence="1" id="KW-1133">Transmembrane helix</keyword>
<gene>
    <name evidence="2" type="ORF">N801_11030</name>
</gene>
<evidence type="ECO:0000313" key="2">
    <source>
        <dbReference type="EMBL" id="KGN40827.1"/>
    </source>
</evidence>
<sequence>MDIKPNTSGLPGLDALETIVGGLLAFGLVAAVAGIALSAVAWAIGSHSSNPHVAGKGKSGVLVAAGAAMLLGAASTLVTFFNNAGAGIR</sequence>
<dbReference type="eggNOG" id="ENOG5032YNN">
    <property type="taxonomic scope" value="Bacteria"/>
</dbReference>
<feature type="transmembrane region" description="Helical" evidence="1">
    <location>
        <begin position="20"/>
        <end position="44"/>
    </location>
</feature>
<comment type="caution">
    <text evidence="2">The sequence shown here is derived from an EMBL/GenBank/DDBJ whole genome shotgun (WGS) entry which is preliminary data.</text>
</comment>
<keyword evidence="1" id="KW-0472">Membrane</keyword>
<reference evidence="2 3" key="1">
    <citation type="submission" date="2013-08" db="EMBL/GenBank/DDBJ databases">
        <title>The genome sequence of Knoellia aerolata.</title>
        <authorList>
            <person name="Zhu W."/>
            <person name="Wang G."/>
        </authorList>
    </citation>
    <scope>NUCLEOTIDE SEQUENCE [LARGE SCALE GENOMIC DNA]</scope>
    <source>
        <strain evidence="2 3">DSM 18566</strain>
    </source>
</reference>
<protein>
    <submittedName>
        <fullName evidence="2">Membrane protein</fullName>
    </submittedName>
</protein>
<dbReference type="Pfam" id="PF19607">
    <property type="entry name" value="DUF6112"/>
    <property type="match status" value="1"/>
</dbReference>
<dbReference type="AlphaFoldDB" id="A0A0A0JXN3"/>
<dbReference type="InterPro" id="IPR046094">
    <property type="entry name" value="DUF6112"/>
</dbReference>
<dbReference type="EMBL" id="AVPL01000030">
    <property type="protein sequence ID" value="KGN40827.1"/>
    <property type="molecule type" value="Genomic_DNA"/>
</dbReference>
<keyword evidence="3" id="KW-1185">Reference proteome</keyword>
<organism evidence="2 3">
    <name type="scientific">Knoellia aerolata DSM 18566</name>
    <dbReference type="NCBI Taxonomy" id="1385519"/>
    <lineage>
        <taxon>Bacteria</taxon>
        <taxon>Bacillati</taxon>
        <taxon>Actinomycetota</taxon>
        <taxon>Actinomycetes</taxon>
        <taxon>Micrococcales</taxon>
        <taxon>Intrasporangiaceae</taxon>
        <taxon>Knoellia</taxon>
    </lineage>
</organism>
<name>A0A0A0JXN3_9MICO</name>
<dbReference type="Proteomes" id="UP000030013">
    <property type="component" value="Unassembled WGS sequence"/>
</dbReference>
<keyword evidence="1" id="KW-0812">Transmembrane</keyword>
<evidence type="ECO:0000313" key="3">
    <source>
        <dbReference type="Proteomes" id="UP000030013"/>
    </source>
</evidence>
<evidence type="ECO:0000256" key="1">
    <source>
        <dbReference type="SAM" id="Phobius"/>
    </source>
</evidence>